<proteinExistence type="predicted"/>
<dbReference type="Gramene" id="PGSC0003DMT400089385">
    <property type="protein sequence ID" value="PGSC0003DMT400089385"/>
    <property type="gene ID" value="PGSC0003DMG400038956"/>
</dbReference>
<dbReference type="HOGENOM" id="CLU_052750_0_0_1"/>
<evidence type="ECO:0000313" key="1">
    <source>
        <dbReference type="EnsemblPlants" id="PGSC0003DMT400089385"/>
    </source>
</evidence>
<dbReference type="Gene3D" id="2.40.70.10">
    <property type="entry name" value="Acid Proteases"/>
    <property type="match status" value="1"/>
</dbReference>
<dbReference type="InParanoid" id="M1DI19"/>
<dbReference type="EnsemblPlants" id="PGSC0003DMT400089385">
    <property type="protein sequence ID" value="PGSC0003DMT400089385"/>
    <property type="gene ID" value="PGSC0003DMG400038956"/>
</dbReference>
<dbReference type="InterPro" id="IPR021109">
    <property type="entry name" value="Peptidase_aspartic_dom_sf"/>
</dbReference>
<dbReference type="Proteomes" id="UP000011115">
    <property type="component" value="Unassembled WGS sequence"/>
</dbReference>
<dbReference type="PaxDb" id="4113-PGSC0003DMT400089385"/>
<organism evidence="1 2">
    <name type="scientific">Solanum tuberosum</name>
    <name type="common">Potato</name>
    <dbReference type="NCBI Taxonomy" id="4113"/>
    <lineage>
        <taxon>Eukaryota</taxon>
        <taxon>Viridiplantae</taxon>
        <taxon>Streptophyta</taxon>
        <taxon>Embryophyta</taxon>
        <taxon>Tracheophyta</taxon>
        <taxon>Spermatophyta</taxon>
        <taxon>Magnoliopsida</taxon>
        <taxon>eudicotyledons</taxon>
        <taxon>Gunneridae</taxon>
        <taxon>Pentapetalae</taxon>
        <taxon>asterids</taxon>
        <taxon>lamiids</taxon>
        <taxon>Solanales</taxon>
        <taxon>Solanaceae</taxon>
        <taxon>Solanoideae</taxon>
        <taxon>Solaneae</taxon>
        <taxon>Solanum</taxon>
    </lineage>
</organism>
<protein>
    <submittedName>
        <fullName evidence="1">Gag-pol polyprotein</fullName>
    </submittedName>
</protein>
<accession>M1DI19</accession>
<dbReference type="AlphaFoldDB" id="M1DI19"/>
<keyword evidence="2" id="KW-1185">Reference proteome</keyword>
<reference evidence="2" key="1">
    <citation type="journal article" date="2011" name="Nature">
        <title>Genome sequence and analysis of the tuber crop potato.</title>
        <authorList>
            <consortium name="The Potato Genome Sequencing Consortium"/>
        </authorList>
    </citation>
    <scope>NUCLEOTIDE SEQUENCE [LARGE SCALE GENOMIC DNA]</scope>
    <source>
        <strain evidence="2">cv. DM1-3 516 R44</strain>
    </source>
</reference>
<name>M1DI19_SOLTU</name>
<reference evidence="1" key="2">
    <citation type="submission" date="2015-06" db="UniProtKB">
        <authorList>
            <consortium name="EnsemblPlants"/>
        </authorList>
    </citation>
    <scope>IDENTIFICATION</scope>
    <source>
        <strain evidence="1">DM1-3 516 R44</strain>
    </source>
</reference>
<dbReference type="Pfam" id="PF08284">
    <property type="entry name" value="RVP_2"/>
    <property type="match status" value="1"/>
</dbReference>
<evidence type="ECO:0000313" key="2">
    <source>
        <dbReference type="Proteomes" id="UP000011115"/>
    </source>
</evidence>
<sequence>MSKFVSEVSDMVVKECHTAILVHDMDISWLMVHAQKIEEENFKGRSREAKIARVDDGNYSHSRSGRRGRSRFRQKFSRQAMIFDMLPDVLLEPFSASTNVGDSVVAKRVYKRSLISLSHRVTLVDLIELEMIDYDVILGMDWLHSCYAAIDYRTRVVKFQFPNDPILD</sequence>